<name>A0A4Y2DAK2_ARAVE</name>
<protein>
    <submittedName>
        <fullName evidence="1">Uncharacterized protein</fullName>
    </submittedName>
</protein>
<dbReference type="Proteomes" id="UP000499080">
    <property type="component" value="Unassembled WGS sequence"/>
</dbReference>
<accession>A0A4Y2DAK2</accession>
<reference evidence="1 2" key="1">
    <citation type="journal article" date="2019" name="Sci. Rep.">
        <title>Orb-weaving spider Araneus ventricosus genome elucidates the spidroin gene catalogue.</title>
        <authorList>
            <person name="Kono N."/>
            <person name="Nakamura H."/>
            <person name="Ohtoshi R."/>
            <person name="Moran D.A.P."/>
            <person name="Shinohara A."/>
            <person name="Yoshida Y."/>
            <person name="Fujiwara M."/>
            <person name="Mori M."/>
            <person name="Tomita M."/>
            <person name="Arakawa K."/>
        </authorList>
    </citation>
    <scope>NUCLEOTIDE SEQUENCE [LARGE SCALE GENOMIC DNA]</scope>
</reference>
<organism evidence="1 2">
    <name type="scientific">Araneus ventricosus</name>
    <name type="common">Orbweaver spider</name>
    <name type="synonym">Epeira ventricosa</name>
    <dbReference type="NCBI Taxonomy" id="182803"/>
    <lineage>
        <taxon>Eukaryota</taxon>
        <taxon>Metazoa</taxon>
        <taxon>Ecdysozoa</taxon>
        <taxon>Arthropoda</taxon>
        <taxon>Chelicerata</taxon>
        <taxon>Arachnida</taxon>
        <taxon>Araneae</taxon>
        <taxon>Araneomorphae</taxon>
        <taxon>Entelegynae</taxon>
        <taxon>Araneoidea</taxon>
        <taxon>Araneidae</taxon>
        <taxon>Araneus</taxon>
    </lineage>
</organism>
<sequence>MHSVRLSDLDRILKERKSHTLKNNKGNQIKINHSFLNVKRQENCDLYQIRRSRVHLRLRGTDPDSNKKTTDIGCDHQQMQLSALEKLDDIFAHSSTTDDEMIRDLFFNKN</sequence>
<proteinExistence type="predicted"/>
<gene>
    <name evidence="1" type="ORF">AVEN_146769_1</name>
</gene>
<evidence type="ECO:0000313" key="1">
    <source>
        <dbReference type="EMBL" id="GBM12585.1"/>
    </source>
</evidence>
<evidence type="ECO:0000313" key="2">
    <source>
        <dbReference type="Proteomes" id="UP000499080"/>
    </source>
</evidence>
<dbReference type="EMBL" id="BGPR01000316">
    <property type="protein sequence ID" value="GBM12585.1"/>
    <property type="molecule type" value="Genomic_DNA"/>
</dbReference>
<comment type="caution">
    <text evidence="1">The sequence shown here is derived from an EMBL/GenBank/DDBJ whole genome shotgun (WGS) entry which is preliminary data.</text>
</comment>
<keyword evidence="2" id="KW-1185">Reference proteome</keyword>
<dbReference type="AlphaFoldDB" id="A0A4Y2DAK2"/>